<protein>
    <recommendedName>
        <fullName evidence="4">Type IV secretion protein DotH</fullName>
    </recommendedName>
</protein>
<gene>
    <name evidence="2" type="ORF">FSC09_17480</name>
</gene>
<keyword evidence="1" id="KW-0732">Signal</keyword>
<accession>A0A6C0Y7D0</accession>
<feature type="chain" id="PRO_5025623508" description="Type IV secretion protein DotH" evidence="1">
    <location>
        <begin position="23"/>
        <end position="314"/>
    </location>
</feature>
<evidence type="ECO:0000313" key="3">
    <source>
        <dbReference type="Proteomes" id="UP000503440"/>
    </source>
</evidence>
<dbReference type="AlphaFoldDB" id="A0A6C0Y7D0"/>
<evidence type="ECO:0000256" key="1">
    <source>
        <dbReference type="SAM" id="SignalP"/>
    </source>
</evidence>
<proteinExistence type="predicted"/>
<organism evidence="2 3">
    <name type="scientific">Acinetobacter indicus</name>
    <dbReference type="NCBI Taxonomy" id="756892"/>
    <lineage>
        <taxon>Bacteria</taxon>
        <taxon>Pseudomonadati</taxon>
        <taxon>Pseudomonadota</taxon>
        <taxon>Gammaproteobacteria</taxon>
        <taxon>Moraxellales</taxon>
        <taxon>Moraxellaceae</taxon>
        <taxon>Acinetobacter</taxon>
    </lineage>
</organism>
<keyword evidence="2" id="KW-0614">Plasmid</keyword>
<dbReference type="Proteomes" id="UP000503440">
    <property type="component" value="Plasmid pB18-4"/>
</dbReference>
<geneLocation type="plasmid" evidence="3">
    <name>pb18-4</name>
</geneLocation>
<evidence type="ECO:0000313" key="2">
    <source>
        <dbReference type="EMBL" id="QIC72151.1"/>
    </source>
</evidence>
<dbReference type="InterPro" id="IPR022073">
    <property type="entry name" value="T4BSS_DotH_IcmK"/>
</dbReference>
<dbReference type="Pfam" id="PF12293">
    <property type="entry name" value="T4BSS_DotH_IcmK"/>
    <property type="match status" value="1"/>
</dbReference>
<evidence type="ECO:0008006" key="4">
    <source>
        <dbReference type="Google" id="ProtNLM"/>
    </source>
</evidence>
<name>A0A6C0Y7D0_9GAMM</name>
<reference evidence="2 3" key="1">
    <citation type="submission" date="2019-09" db="EMBL/GenBank/DDBJ databases">
        <title>Non-baumannii Acinetobacter spp. carrying blaNDM-1 isolated in China.</title>
        <authorList>
            <person name="Cui C."/>
            <person name="Chen C."/>
            <person name="Sun J."/>
            <person name="Liu Y."/>
        </authorList>
    </citation>
    <scope>NUCLEOTIDE SEQUENCE [LARGE SCALE GENOMIC DNA]</scope>
    <source>
        <strain evidence="2 3">B18</strain>
        <plasmid evidence="3">pb18-4</plasmid>
    </source>
</reference>
<dbReference type="EMBL" id="CP044459">
    <property type="protein sequence ID" value="QIC72151.1"/>
    <property type="molecule type" value="Genomic_DNA"/>
</dbReference>
<feature type="signal peptide" evidence="1">
    <location>
        <begin position="1"/>
        <end position="22"/>
    </location>
</feature>
<sequence length="314" mass="34097">MNMFKKLLLSSVVALTTATAFAEEPQNTFQSASQLINVPGSSFDTTAEIDRKVQEIGKLQLSPEQVRLLKQYIIDQQRHVASPYPTTAKPVTRSVGLSLNPGEAPPALRLSAGMLTSIVFTDNAGQPWNIEKISLNRALFNDGIGAASASSKEDMVETNVLSLEPLTPVAYGNVAITLKGLTTPIIFLLTTGQNDVDFRVDAKVPGISPDTKYSGFSGYSASRISTTIDDMALMFVDGVPPAEAIEQQTKNPDVKAWVYGDDVIIRTMNQVIYPAYRTSVRASNGMTVYKFDGDVRNITLSKEGKPVTIFVEQP</sequence>